<dbReference type="STRING" id="5643.A0A060SJS6"/>
<evidence type="ECO:0000313" key="4">
    <source>
        <dbReference type="Proteomes" id="UP000029665"/>
    </source>
</evidence>
<gene>
    <name evidence="3" type="ORF">BN946_scf184764.g2</name>
</gene>
<dbReference type="PANTHER" id="PTHR33096">
    <property type="entry name" value="CXC2 DOMAIN-CONTAINING PROTEIN"/>
    <property type="match status" value="1"/>
</dbReference>
<dbReference type="OrthoDB" id="2689725at2759"/>
<comment type="caution">
    <text evidence="3">The sequence shown here is derived from an EMBL/GenBank/DDBJ whole genome shotgun (WGS) entry which is preliminary data.</text>
</comment>
<name>A0A060SJS6_PYCCI</name>
<evidence type="ECO:0000313" key="3">
    <source>
        <dbReference type="EMBL" id="CDO74426.1"/>
    </source>
</evidence>
<feature type="compositionally biased region" description="Polar residues" evidence="2">
    <location>
        <begin position="29"/>
        <end position="41"/>
    </location>
</feature>
<feature type="region of interest" description="Disordered" evidence="2">
    <location>
        <begin position="378"/>
        <end position="408"/>
    </location>
</feature>
<keyword evidence="1" id="KW-0175">Coiled coil</keyword>
<feature type="compositionally biased region" description="Acidic residues" evidence="2">
    <location>
        <begin position="389"/>
        <end position="405"/>
    </location>
</feature>
<evidence type="ECO:0000256" key="1">
    <source>
        <dbReference type="SAM" id="Coils"/>
    </source>
</evidence>
<reference evidence="3" key="1">
    <citation type="submission" date="2014-01" db="EMBL/GenBank/DDBJ databases">
        <title>The genome of the white-rot fungus Pycnoporus cinnabarinus: a basidiomycete model with a versatile arsenal for lignocellulosic biomass breakdown.</title>
        <authorList>
            <person name="Levasseur A."/>
            <person name="Lomascolo A."/>
            <person name="Ruiz-Duenas F.J."/>
            <person name="Uzan E."/>
            <person name="Piumi F."/>
            <person name="Kues U."/>
            <person name="Ram A.F.J."/>
            <person name="Murat C."/>
            <person name="Haon M."/>
            <person name="Benoit I."/>
            <person name="Arfi Y."/>
            <person name="Chevret D."/>
            <person name="Drula E."/>
            <person name="Kwon M.J."/>
            <person name="Gouret P."/>
            <person name="Lesage-Meessen L."/>
            <person name="Lombard V."/>
            <person name="Mariette J."/>
            <person name="Noirot C."/>
            <person name="Park J."/>
            <person name="Patyshakuliyeva A."/>
            <person name="Wieneger R.A.B."/>
            <person name="Wosten H.A.B."/>
            <person name="Martin F."/>
            <person name="Coutinho P.M."/>
            <person name="de Vries R."/>
            <person name="Martinez A.T."/>
            <person name="Klopp C."/>
            <person name="Pontarotti P."/>
            <person name="Henrissat B."/>
            <person name="Record E."/>
        </authorList>
    </citation>
    <scope>NUCLEOTIDE SEQUENCE [LARGE SCALE GENOMIC DNA]</scope>
    <source>
        <strain evidence="3">BRFM137</strain>
    </source>
</reference>
<feature type="compositionally biased region" description="Low complexity" evidence="2">
    <location>
        <begin position="1"/>
        <end position="14"/>
    </location>
</feature>
<evidence type="ECO:0008006" key="5">
    <source>
        <dbReference type="Google" id="ProtNLM"/>
    </source>
</evidence>
<feature type="compositionally biased region" description="Basic and acidic residues" evidence="2">
    <location>
        <begin position="378"/>
        <end position="388"/>
    </location>
</feature>
<dbReference type="Proteomes" id="UP000029665">
    <property type="component" value="Unassembled WGS sequence"/>
</dbReference>
<dbReference type="HOGENOM" id="CLU_013084_2_0_1"/>
<feature type="region of interest" description="Disordered" evidence="2">
    <location>
        <begin position="941"/>
        <end position="963"/>
    </location>
</feature>
<dbReference type="InterPro" id="IPR040521">
    <property type="entry name" value="KDZ"/>
</dbReference>
<dbReference type="EMBL" id="CCBP010000170">
    <property type="protein sequence ID" value="CDO74426.1"/>
    <property type="molecule type" value="Genomic_DNA"/>
</dbReference>
<protein>
    <recommendedName>
        <fullName evidence="5">CxC1-like cysteine cluster associated with KDZ transposases domain-containing protein</fullName>
    </recommendedName>
</protein>
<organism evidence="3 4">
    <name type="scientific">Pycnoporus cinnabarinus</name>
    <name type="common">Cinnabar-red polypore</name>
    <name type="synonym">Trametes cinnabarina</name>
    <dbReference type="NCBI Taxonomy" id="5643"/>
    <lineage>
        <taxon>Eukaryota</taxon>
        <taxon>Fungi</taxon>
        <taxon>Dikarya</taxon>
        <taxon>Basidiomycota</taxon>
        <taxon>Agaricomycotina</taxon>
        <taxon>Agaricomycetes</taxon>
        <taxon>Polyporales</taxon>
        <taxon>Polyporaceae</taxon>
        <taxon>Trametes</taxon>
    </lineage>
</organism>
<dbReference type="PANTHER" id="PTHR33096:SF1">
    <property type="entry name" value="CXC1-LIKE CYSTEINE CLUSTER ASSOCIATED WITH KDZ TRANSPOSASES DOMAIN-CONTAINING PROTEIN"/>
    <property type="match status" value="1"/>
</dbReference>
<feature type="coiled-coil region" evidence="1">
    <location>
        <begin position="694"/>
        <end position="721"/>
    </location>
</feature>
<feature type="region of interest" description="Disordered" evidence="2">
    <location>
        <begin position="1"/>
        <end position="47"/>
    </location>
</feature>
<dbReference type="Pfam" id="PF18758">
    <property type="entry name" value="KDZ"/>
    <property type="match status" value="1"/>
</dbReference>
<dbReference type="OMA" id="FHGYSHA"/>
<accession>A0A060SJS6</accession>
<sequence>MPKSKSVSKRVTVVGPSRRPGGGDGVASGQPSYRVTQSETVTRGPKQIHDIKMAAEERYQRVTTGLSDESKRVLADMRREATPEPIDQPADMVMGGAEDDDAWEDVPEPDSAVASITYAIRDLLESRPMYRKYRDQRTWRQRVRNLDENWRPLLPQLVDAYVHWRYGTSSNIGAAAEPSDYDFDLETIDIYNPARTTTIRRSAADVSIAEVLVRNGFLGTVPLFPSRAVSLKTLELLRIIRLFKPSFSIEAFTKVICHVYVIPYRRYLRTAIGDAYDIYLTILRFVRKHVVSSLGRDSPDWRVKNACPACSYKQLEGESPATFSRIVVMDGNNSLKRMAPSGTRKIGDARVFDESDYFLPTEYVEQFAHEVRGRQLGERPEVPVRDADNNEDPFEAAEQEGDPTDGQDVISTCTRNWKAAAADDKKRMWAVFEETGIFACACRHGLMLYLVDMIRSGELAKYPLAIVAKLCATLGERMLIGYDVGCSFLQTIAQSSLGETFNNLDCRMCVNAFHGYSHAYPCQVQHHPNVIAGAGLEDLETLERIFSASNQLAPVTCYASAYRRRVLIDEFFQQWDDEKYQNIGLMLYNNYVQALDIIETQSVALTDALRSLQLDADDLRRFQDDERRYFAELRDEEPSNLHAVAYVEALQDLQTMSEALTSTSRQFLDTARGSVTWAPPETGPTAYYQALSQTRKLETKRRTLRENIQNLTAEVVEMEARLNITNRWQPGDVQYEETLKYIMTRKYQKALGKLQRLVIQRLFELHKLNLSQTAYRVRSYIAKNLQTRCKAIRQAVNDYNAAAAQLNPPRPPLDWSKVSHFSFLEEFSLLDDTRNDIRNRPWASPAIRETMRTARRVVRASKEIDNVNREIRRLHTAICDEETLFTRVLRDLQAAKDPLYGATLECCQRRRSMNAYNLAYIQKLYDLKGFTGTPGPGIRAGTSIGAGLQSKAPAAPSPAPAPVIPPSIPGLLRPFEELVSDESIHIGRDEEDAEVQVDEEDVREVSELVEHMSDIAVLL</sequence>
<evidence type="ECO:0000256" key="2">
    <source>
        <dbReference type="SAM" id="MobiDB-lite"/>
    </source>
</evidence>
<proteinExistence type="predicted"/>
<keyword evidence="4" id="KW-1185">Reference proteome</keyword>
<dbReference type="AlphaFoldDB" id="A0A060SJS6"/>